<evidence type="ECO:0000256" key="6">
    <source>
        <dbReference type="ARBA" id="ARBA00023015"/>
    </source>
</evidence>
<feature type="region of interest" description="Disordered" evidence="12">
    <location>
        <begin position="135"/>
        <end position="182"/>
    </location>
</feature>
<dbReference type="SMART" id="SM00980">
    <property type="entry name" value="THAP"/>
    <property type="match status" value="1"/>
</dbReference>
<dbReference type="GO" id="GO:0005634">
    <property type="term" value="C:nucleus"/>
    <property type="evidence" value="ECO:0007669"/>
    <property type="project" value="UniProtKB-SubCell"/>
</dbReference>
<feature type="domain" description="C2H2-type" evidence="13">
    <location>
        <begin position="258"/>
        <end position="285"/>
    </location>
</feature>
<sequence>MWACCVSGCKNHSSTSKLKFYRIPSGSRPFQVNRRRLWLQAIQRVNRSTEELKGNARVCGAHFKSQEASMDHDSPDFVPSVFTCAKQNPKKRVKRFYGRRKMPHRTGKVEIAENTTPPRVDSPVDLQPSVLMEEIQTPSTPSVPQDGETLTTEPETENTPVKSQTTSGPYKASPSFEAPAGIPNLDKRSPIVLLKHIYRPAGGYQCAQCNESFPDVPQLMKHRKLHDEEISIICENCGKHFTSQADVTEHQCESESSFPCNVCERSFDTSHNLKRHKLLHVKDGRKCGVCGVLFCQRHNHVLFLPLPASITECEEDSATTRPQNVDRNLMPEKHLPVKPEPSQNADLDCDARSNVTVLPGPLSKPHEQSVERTAYDLEI</sequence>
<accession>A0AAW1DXR6</accession>
<dbReference type="SUPFAM" id="SSF57667">
    <property type="entry name" value="beta-beta-alpha zinc fingers"/>
    <property type="match status" value="2"/>
</dbReference>
<evidence type="ECO:0000259" key="13">
    <source>
        <dbReference type="PROSITE" id="PS50157"/>
    </source>
</evidence>
<evidence type="ECO:0000256" key="5">
    <source>
        <dbReference type="ARBA" id="ARBA00022833"/>
    </source>
</evidence>
<evidence type="ECO:0000256" key="7">
    <source>
        <dbReference type="ARBA" id="ARBA00023125"/>
    </source>
</evidence>
<dbReference type="PROSITE" id="PS50950">
    <property type="entry name" value="ZF_THAP"/>
    <property type="match status" value="1"/>
</dbReference>
<keyword evidence="3" id="KW-0677">Repeat</keyword>
<feature type="domain" description="THAP-type" evidence="14">
    <location>
        <begin position="1"/>
        <end position="82"/>
    </location>
</feature>
<keyword evidence="7 11" id="KW-0238">DNA-binding</keyword>
<evidence type="ECO:0000256" key="2">
    <source>
        <dbReference type="ARBA" id="ARBA00022723"/>
    </source>
</evidence>
<dbReference type="SMART" id="SM00355">
    <property type="entry name" value="ZnF_C2H2"/>
    <property type="match status" value="3"/>
</dbReference>
<feature type="region of interest" description="Disordered" evidence="12">
    <location>
        <begin position="360"/>
        <end position="379"/>
    </location>
</feature>
<evidence type="ECO:0000256" key="12">
    <source>
        <dbReference type="SAM" id="MobiDB-lite"/>
    </source>
</evidence>
<feature type="region of interest" description="Disordered" evidence="12">
    <location>
        <begin position="317"/>
        <end position="348"/>
    </location>
</feature>
<comment type="subcellular location">
    <subcellularLocation>
        <location evidence="1">Nucleus</location>
    </subcellularLocation>
</comment>
<dbReference type="GO" id="GO:0000978">
    <property type="term" value="F:RNA polymerase II cis-regulatory region sequence-specific DNA binding"/>
    <property type="evidence" value="ECO:0007669"/>
    <property type="project" value="TreeGrafter"/>
</dbReference>
<feature type="compositionally biased region" description="Low complexity" evidence="12">
    <location>
        <begin position="148"/>
        <end position="160"/>
    </location>
</feature>
<feature type="domain" description="C2H2-type" evidence="13">
    <location>
        <begin position="204"/>
        <end position="231"/>
    </location>
</feature>
<feature type="compositionally biased region" description="Basic and acidic residues" evidence="12">
    <location>
        <begin position="364"/>
        <end position="379"/>
    </location>
</feature>
<proteinExistence type="predicted"/>
<reference evidence="15 16" key="1">
    <citation type="journal article" date="2024" name="Genome Biol. Evol.">
        <title>Chromosome-level genome assembly of the viviparous eelpout Zoarces viviparus.</title>
        <authorList>
            <person name="Fuhrmann N."/>
            <person name="Brasseur M.V."/>
            <person name="Bakowski C.E."/>
            <person name="Podsiadlowski L."/>
            <person name="Prost S."/>
            <person name="Krehenwinkel H."/>
            <person name="Mayer C."/>
        </authorList>
    </citation>
    <scope>NUCLEOTIDE SEQUENCE [LARGE SCALE GENOMIC DNA]</scope>
    <source>
        <strain evidence="15">NO-MEL_2022_Ind0_liver</strain>
    </source>
</reference>
<evidence type="ECO:0000256" key="4">
    <source>
        <dbReference type="ARBA" id="ARBA00022771"/>
    </source>
</evidence>
<dbReference type="PANTHER" id="PTHR24384">
    <property type="entry name" value="FINGER PUTATIVE TRANSCRIPTION FACTOR FAMILY-RELATED"/>
    <property type="match status" value="1"/>
</dbReference>
<dbReference type="GO" id="GO:0000981">
    <property type="term" value="F:DNA-binding transcription factor activity, RNA polymerase II-specific"/>
    <property type="evidence" value="ECO:0007669"/>
    <property type="project" value="TreeGrafter"/>
</dbReference>
<dbReference type="PROSITE" id="PS50157">
    <property type="entry name" value="ZINC_FINGER_C2H2_2"/>
    <property type="match status" value="3"/>
</dbReference>
<dbReference type="AlphaFoldDB" id="A0AAW1DXR6"/>
<keyword evidence="16" id="KW-1185">Reference proteome</keyword>
<evidence type="ECO:0000313" key="15">
    <source>
        <dbReference type="EMBL" id="KAK9515011.1"/>
    </source>
</evidence>
<evidence type="ECO:0000256" key="3">
    <source>
        <dbReference type="ARBA" id="ARBA00022737"/>
    </source>
</evidence>
<dbReference type="GO" id="GO:0008270">
    <property type="term" value="F:zinc ion binding"/>
    <property type="evidence" value="ECO:0007669"/>
    <property type="project" value="UniProtKB-KW"/>
</dbReference>
<dbReference type="PANTHER" id="PTHR24384:SF189">
    <property type="entry name" value="C2H2-TYPE DOMAIN-CONTAINING PROTEIN-RELATED"/>
    <property type="match status" value="1"/>
</dbReference>
<evidence type="ECO:0000256" key="9">
    <source>
        <dbReference type="ARBA" id="ARBA00023242"/>
    </source>
</evidence>
<dbReference type="EMBL" id="JBCEZU010000586">
    <property type="protein sequence ID" value="KAK9515011.1"/>
    <property type="molecule type" value="Genomic_DNA"/>
</dbReference>
<dbReference type="InterPro" id="IPR050752">
    <property type="entry name" value="C2H2-ZF_domain"/>
</dbReference>
<evidence type="ECO:0000259" key="14">
    <source>
        <dbReference type="PROSITE" id="PS50950"/>
    </source>
</evidence>
<keyword evidence="5" id="KW-0862">Zinc</keyword>
<dbReference type="SUPFAM" id="SSF57716">
    <property type="entry name" value="Glucocorticoid receptor-like (DNA-binding domain)"/>
    <property type="match status" value="1"/>
</dbReference>
<evidence type="ECO:0000256" key="10">
    <source>
        <dbReference type="PROSITE-ProRule" id="PRU00042"/>
    </source>
</evidence>
<evidence type="ECO:0000256" key="8">
    <source>
        <dbReference type="ARBA" id="ARBA00023163"/>
    </source>
</evidence>
<keyword evidence="8" id="KW-0804">Transcription</keyword>
<dbReference type="PROSITE" id="PS00028">
    <property type="entry name" value="ZINC_FINGER_C2H2_1"/>
    <property type="match status" value="2"/>
</dbReference>
<dbReference type="Pfam" id="PF05485">
    <property type="entry name" value="THAP"/>
    <property type="match status" value="1"/>
</dbReference>
<keyword evidence="2" id="KW-0479">Metal-binding</keyword>
<organism evidence="15 16">
    <name type="scientific">Zoarces viviparus</name>
    <name type="common">Viviparous eelpout</name>
    <name type="synonym">Blennius viviparus</name>
    <dbReference type="NCBI Taxonomy" id="48416"/>
    <lineage>
        <taxon>Eukaryota</taxon>
        <taxon>Metazoa</taxon>
        <taxon>Chordata</taxon>
        <taxon>Craniata</taxon>
        <taxon>Vertebrata</taxon>
        <taxon>Euteleostomi</taxon>
        <taxon>Actinopterygii</taxon>
        <taxon>Neopterygii</taxon>
        <taxon>Teleostei</taxon>
        <taxon>Neoteleostei</taxon>
        <taxon>Acanthomorphata</taxon>
        <taxon>Eupercaria</taxon>
        <taxon>Perciformes</taxon>
        <taxon>Cottioidei</taxon>
        <taxon>Zoarcales</taxon>
        <taxon>Zoarcidae</taxon>
        <taxon>Zoarcinae</taxon>
        <taxon>Zoarces</taxon>
    </lineage>
</organism>
<dbReference type="Gene3D" id="3.30.160.60">
    <property type="entry name" value="Classic Zinc Finger"/>
    <property type="match status" value="2"/>
</dbReference>
<comment type="caution">
    <text evidence="15">The sequence shown here is derived from an EMBL/GenBank/DDBJ whole genome shotgun (WGS) entry which is preliminary data.</text>
</comment>
<evidence type="ECO:0000313" key="16">
    <source>
        <dbReference type="Proteomes" id="UP001488805"/>
    </source>
</evidence>
<evidence type="ECO:0000256" key="1">
    <source>
        <dbReference type="ARBA" id="ARBA00004123"/>
    </source>
</evidence>
<dbReference type="InterPro" id="IPR006612">
    <property type="entry name" value="THAP_Znf"/>
</dbReference>
<dbReference type="Proteomes" id="UP001488805">
    <property type="component" value="Unassembled WGS sequence"/>
</dbReference>
<gene>
    <name evidence="15" type="ORF">VZT92_025686</name>
</gene>
<evidence type="ECO:0000256" key="11">
    <source>
        <dbReference type="PROSITE-ProRule" id="PRU00309"/>
    </source>
</evidence>
<keyword evidence="9" id="KW-0539">Nucleus</keyword>
<keyword evidence="6" id="KW-0805">Transcription regulation</keyword>
<dbReference type="Pfam" id="PF00096">
    <property type="entry name" value="zf-C2H2"/>
    <property type="match status" value="2"/>
</dbReference>
<dbReference type="InterPro" id="IPR013087">
    <property type="entry name" value="Znf_C2H2_type"/>
</dbReference>
<protein>
    <submittedName>
        <fullName evidence="15">Uncharacterized protein</fullName>
    </submittedName>
</protein>
<feature type="domain" description="C2H2-type" evidence="13">
    <location>
        <begin position="232"/>
        <end position="259"/>
    </location>
</feature>
<dbReference type="InterPro" id="IPR036236">
    <property type="entry name" value="Znf_C2H2_sf"/>
</dbReference>
<name>A0AAW1DXR6_ZOAVI</name>
<keyword evidence="4 10" id="KW-0863">Zinc-finger</keyword>